<dbReference type="InterPro" id="IPR035919">
    <property type="entry name" value="EAL_sf"/>
</dbReference>
<evidence type="ECO:0000259" key="7">
    <source>
        <dbReference type="PROSITE" id="PS50839"/>
    </source>
</evidence>
<dbReference type="SMART" id="SM00052">
    <property type="entry name" value="EAL"/>
    <property type="match status" value="1"/>
</dbReference>
<dbReference type="Gene3D" id="3.30.450.350">
    <property type="entry name" value="CHASE domain"/>
    <property type="match status" value="1"/>
</dbReference>
<dbReference type="InterPro" id="IPR035965">
    <property type="entry name" value="PAS-like_dom_sf"/>
</dbReference>
<evidence type="ECO:0000259" key="9">
    <source>
        <dbReference type="PROSITE" id="PS50887"/>
    </source>
</evidence>
<comment type="subcellular location">
    <subcellularLocation>
        <location evidence="1">Membrane</location>
    </subcellularLocation>
</comment>
<proteinExistence type="predicted"/>
<dbReference type="PANTHER" id="PTHR44757">
    <property type="entry name" value="DIGUANYLATE CYCLASE DGCP"/>
    <property type="match status" value="1"/>
</dbReference>
<dbReference type="Pfam" id="PF13426">
    <property type="entry name" value="PAS_9"/>
    <property type="match status" value="2"/>
</dbReference>
<evidence type="ECO:0000256" key="1">
    <source>
        <dbReference type="ARBA" id="ARBA00004370"/>
    </source>
</evidence>
<dbReference type="Gene3D" id="3.20.20.450">
    <property type="entry name" value="EAL domain"/>
    <property type="match status" value="1"/>
</dbReference>
<dbReference type="InterPro" id="IPR029787">
    <property type="entry name" value="Nucleotide_cyclase"/>
</dbReference>
<dbReference type="Pfam" id="PF00990">
    <property type="entry name" value="GGDEF"/>
    <property type="match status" value="1"/>
</dbReference>
<keyword evidence="2 5" id="KW-0812">Transmembrane</keyword>
<keyword evidence="3 5" id="KW-1133">Transmembrane helix</keyword>
<dbReference type="PROSITE" id="PS50839">
    <property type="entry name" value="CHASE"/>
    <property type="match status" value="1"/>
</dbReference>
<dbReference type="Pfam" id="PF03924">
    <property type="entry name" value="CHASE"/>
    <property type="match status" value="1"/>
</dbReference>
<dbReference type="PROSITE" id="PS50112">
    <property type="entry name" value="PAS"/>
    <property type="match status" value="1"/>
</dbReference>
<evidence type="ECO:0000259" key="8">
    <source>
        <dbReference type="PROSITE" id="PS50883"/>
    </source>
</evidence>
<feature type="domain" description="PAS" evidence="6">
    <location>
        <begin position="471"/>
        <end position="527"/>
    </location>
</feature>
<reference evidence="10 11" key="1">
    <citation type="submission" date="2023-03" db="EMBL/GenBank/DDBJ databases">
        <title>Draft assemblies of triclosan tolerant bacteria isolated from returned activated sludge.</title>
        <authorList>
            <person name="Van Hamelsveld S."/>
        </authorList>
    </citation>
    <scope>NUCLEOTIDE SEQUENCE [LARGE SCALE GENOMIC DNA]</scope>
    <source>
        <strain evidence="10 11">GW210010_S58</strain>
    </source>
</reference>
<feature type="transmembrane region" description="Helical" evidence="5">
    <location>
        <begin position="314"/>
        <end position="336"/>
    </location>
</feature>
<organism evidence="10 11">
    <name type="scientific">Cupriavidus basilensis</name>
    <dbReference type="NCBI Taxonomy" id="68895"/>
    <lineage>
        <taxon>Bacteria</taxon>
        <taxon>Pseudomonadati</taxon>
        <taxon>Pseudomonadota</taxon>
        <taxon>Betaproteobacteria</taxon>
        <taxon>Burkholderiales</taxon>
        <taxon>Burkholderiaceae</taxon>
        <taxon>Cupriavidus</taxon>
    </lineage>
</organism>
<dbReference type="SMART" id="SM00267">
    <property type="entry name" value="GGDEF"/>
    <property type="match status" value="1"/>
</dbReference>
<dbReference type="InterPro" id="IPR042240">
    <property type="entry name" value="CHASE_sf"/>
</dbReference>
<evidence type="ECO:0000256" key="4">
    <source>
        <dbReference type="ARBA" id="ARBA00023136"/>
    </source>
</evidence>
<dbReference type="InterPro" id="IPR001633">
    <property type="entry name" value="EAL_dom"/>
</dbReference>
<dbReference type="Gene3D" id="3.30.450.20">
    <property type="entry name" value="PAS domain"/>
    <property type="match status" value="2"/>
</dbReference>
<dbReference type="SUPFAM" id="SSF55073">
    <property type="entry name" value="Nucleotide cyclase"/>
    <property type="match status" value="1"/>
</dbReference>
<evidence type="ECO:0000313" key="11">
    <source>
        <dbReference type="Proteomes" id="UP001216674"/>
    </source>
</evidence>
<dbReference type="CDD" id="cd00130">
    <property type="entry name" value="PAS"/>
    <property type="match status" value="2"/>
</dbReference>
<dbReference type="InterPro" id="IPR043128">
    <property type="entry name" value="Rev_trsase/Diguanyl_cyclase"/>
</dbReference>
<evidence type="ECO:0000256" key="3">
    <source>
        <dbReference type="ARBA" id="ARBA00022989"/>
    </source>
</evidence>
<dbReference type="Gene3D" id="3.30.70.270">
    <property type="match status" value="1"/>
</dbReference>
<gene>
    <name evidence="10" type="ORF">P3W85_10390</name>
</gene>
<name>A0ABT6AL74_9BURK</name>
<dbReference type="CDD" id="cd01948">
    <property type="entry name" value="EAL"/>
    <property type="match status" value="1"/>
</dbReference>
<dbReference type="PROSITE" id="PS50887">
    <property type="entry name" value="GGDEF"/>
    <property type="match status" value="1"/>
</dbReference>
<protein>
    <submittedName>
        <fullName evidence="10">EAL domain-containing protein</fullName>
    </submittedName>
</protein>
<evidence type="ECO:0000313" key="10">
    <source>
        <dbReference type="EMBL" id="MDF3833354.1"/>
    </source>
</evidence>
<dbReference type="PANTHER" id="PTHR44757:SF2">
    <property type="entry name" value="BIOFILM ARCHITECTURE MAINTENANCE PROTEIN MBAA"/>
    <property type="match status" value="1"/>
</dbReference>
<evidence type="ECO:0000256" key="5">
    <source>
        <dbReference type="SAM" id="Phobius"/>
    </source>
</evidence>
<dbReference type="InterPro" id="IPR000014">
    <property type="entry name" value="PAS"/>
</dbReference>
<keyword evidence="4 5" id="KW-0472">Membrane</keyword>
<dbReference type="SUPFAM" id="SSF141868">
    <property type="entry name" value="EAL domain-like"/>
    <property type="match status" value="1"/>
</dbReference>
<dbReference type="Proteomes" id="UP001216674">
    <property type="component" value="Unassembled WGS sequence"/>
</dbReference>
<sequence>MKLPSLSPGLLSLLVAAAGVLATGGAWHSLRGLERQAAHDEFEALFSPVFTALQSRLQDNEQLLRGTSGLFAADPGATRAQWRNYLYTTQLDDLPPGTNAIGYVRLTPRGDIDRLVESMHREGLPAFEVYPRGQRELYAPIVYVEPFAGRIARVPGFDILTDPARRAAAEAARDTGEARVTSALQLTSESEAQASQQGVVLYLPVYANGLPLNTLVQRQQAVTGYVYTSLRLEDVLRSVSLPAAGAASLTLYDGRDARPGALLAGDAEPADAAPGPARAPLLRAERELWFGGRVWTLHAASTLSFEAAHRPRRAALALLAGAVGTGLLAWLALVLARQRRQAWRLAARVRHARQTDGALQRAGLASASDAFLVCGADGGIQIAGAAASALFGRAPDQFAGTAIATLLPDAATLVATGPERRVETRACKADGTFFPVRVVATPVPAAGPGRVLWVVTDLSAVRRAELAATEAAGRSARVLDHTALCVITFDRDGIVTDINRAGQRMLWYQASEVAGRMRYLDFLDPREVAARAVALTSELGEPVAPGLPAVIGKARLGLADEQEWTYVRKGGSGLPVQLTLTALPAARAAAGADAAAPGMGAAVADGMPASDAGGYLAIAHDLTERKRADEYIRHLAHHDALTGLPNRAQLHARTELVLQRALRKGERIALLLLDLDQFKRINESLGHHMGDEVLRIVADRLKAAVRHADMVARMGGDEFVVVLDAVSQDSEAELVAAKILERLSEDLQLGSQRLRVTPSIGMAICPDDGDNLADLLKNADAAMYAAKRRGGAQLSRFSSEMAEASMARFTIEGLLRRALAAQAFKLRYQPIVDAASLRIVGVEALIHWNTPERGVIPPAEFIPIAEQSGLIMPLGEWILATACREIQQLRAELGLELEVAVNISPLQLRQAGFPAMVKQCLTAAGLPAGSLTIEVTEGILIEGGSKTIDTFERVRALGVGLSIDDFGTGYSGLSYLTRLPIDKLKIDKSFVDDVAHDEHDQAVAAAIITLGHQLHLQVVAEGVESPGQFAFLREHGCDAVQGYLFCQAVPLSGLMEICAAGGEAIMHAAAPVLAAGR</sequence>
<dbReference type="InterPro" id="IPR000160">
    <property type="entry name" value="GGDEF_dom"/>
</dbReference>
<feature type="domain" description="GGDEF" evidence="9">
    <location>
        <begin position="666"/>
        <end position="799"/>
    </location>
</feature>
<dbReference type="SMART" id="SM01079">
    <property type="entry name" value="CHASE"/>
    <property type="match status" value="1"/>
</dbReference>
<dbReference type="CDD" id="cd01949">
    <property type="entry name" value="GGDEF"/>
    <property type="match status" value="1"/>
</dbReference>
<keyword evidence="11" id="KW-1185">Reference proteome</keyword>
<evidence type="ECO:0000256" key="2">
    <source>
        <dbReference type="ARBA" id="ARBA00022692"/>
    </source>
</evidence>
<dbReference type="InterPro" id="IPR006189">
    <property type="entry name" value="CHASE_dom"/>
</dbReference>
<comment type="caution">
    <text evidence="10">The sequence shown here is derived from an EMBL/GenBank/DDBJ whole genome shotgun (WGS) entry which is preliminary data.</text>
</comment>
<dbReference type="SMART" id="SM00091">
    <property type="entry name" value="PAS"/>
    <property type="match status" value="2"/>
</dbReference>
<dbReference type="Pfam" id="PF00563">
    <property type="entry name" value="EAL"/>
    <property type="match status" value="1"/>
</dbReference>
<accession>A0ABT6AL74</accession>
<feature type="domain" description="CHASE" evidence="7">
    <location>
        <begin position="136"/>
        <end position="298"/>
    </location>
</feature>
<dbReference type="EMBL" id="JARJLM010000176">
    <property type="protein sequence ID" value="MDF3833354.1"/>
    <property type="molecule type" value="Genomic_DNA"/>
</dbReference>
<dbReference type="SUPFAM" id="SSF55785">
    <property type="entry name" value="PYP-like sensor domain (PAS domain)"/>
    <property type="match status" value="2"/>
</dbReference>
<dbReference type="NCBIfam" id="TIGR00254">
    <property type="entry name" value="GGDEF"/>
    <property type="match status" value="1"/>
</dbReference>
<dbReference type="PROSITE" id="PS50883">
    <property type="entry name" value="EAL"/>
    <property type="match status" value="1"/>
</dbReference>
<dbReference type="InterPro" id="IPR052155">
    <property type="entry name" value="Biofilm_reg_signaling"/>
</dbReference>
<feature type="domain" description="EAL" evidence="8">
    <location>
        <begin position="808"/>
        <end position="1062"/>
    </location>
</feature>
<evidence type="ECO:0000259" key="6">
    <source>
        <dbReference type="PROSITE" id="PS50112"/>
    </source>
</evidence>
<dbReference type="RefSeq" id="WP_276264726.1">
    <property type="nucleotide sequence ID" value="NZ_JARJLM010000176.1"/>
</dbReference>